<dbReference type="NCBIfam" id="TIGR02913">
    <property type="entry name" value="HAF_rpt"/>
    <property type="match status" value="1"/>
</dbReference>
<evidence type="ECO:0000256" key="1">
    <source>
        <dbReference type="SAM" id="SignalP"/>
    </source>
</evidence>
<evidence type="ECO:0000313" key="2">
    <source>
        <dbReference type="EMBL" id="NEA22234.1"/>
    </source>
</evidence>
<proteinExistence type="predicted"/>
<sequence>MRTVMRLVLGSVLPLGLVAALPAAAAHAGPAECGRVTQDWAAVDLTALTRAHGINEQGQIAGSKLTNPGQVPQRHVAAVWKDGKVTELGYLFGAQLRGPHSVATGIDDKGRVSGFSTHLDGKRHAFLWDGWLRDLGSWGKRSEGHAIGNGRVGGYVAPDETAGDDLKVRRPVYWDGGESWIPGASGAEIVDVNETGGLAGNENLSFDTDLGAPGSARAVRAFARLGTDFRLLGTLGGTWSHATGINDRGQIVGQSATGPDGILQDGFIWDAANGMRRLPDHDSGNSAKPAAISNTGVIVGNYACDLGKGAAVWTSPTDDPYLLPRPAGAVDTIAQDVNDRGQIVGTAVYPGGETRAVRWDRKN</sequence>
<gene>
    <name evidence="2" type="ORF">G3I70_07000</name>
</gene>
<accession>A0A6L9QDF0</accession>
<dbReference type="AlphaFoldDB" id="A0A6L9QDF0"/>
<dbReference type="InterPro" id="IPR014262">
    <property type="entry name" value="HAF_rpt"/>
</dbReference>
<organism evidence="2 3">
    <name type="scientific">Actinomadura bangladeshensis</name>
    <dbReference type="NCBI Taxonomy" id="453573"/>
    <lineage>
        <taxon>Bacteria</taxon>
        <taxon>Bacillati</taxon>
        <taxon>Actinomycetota</taxon>
        <taxon>Actinomycetes</taxon>
        <taxon>Streptosporangiales</taxon>
        <taxon>Thermomonosporaceae</taxon>
        <taxon>Actinomadura</taxon>
    </lineage>
</organism>
<feature type="signal peptide" evidence="1">
    <location>
        <begin position="1"/>
        <end position="28"/>
    </location>
</feature>
<keyword evidence="1" id="KW-0732">Signal</keyword>
<comment type="caution">
    <text evidence="2">The sequence shown here is derived from an EMBL/GenBank/DDBJ whole genome shotgun (WGS) entry which is preliminary data.</text>
</comment>
<evidence type="ECO:0000313" key="3">
    <source>
        <dbReference type="Proteomes" id="UP000475532"/>
    </source>
</evidence>
<dbReference type="Proteomes" id="UP000475532">
    <property type="component" value="Unassembled WGS sequence"/>
</dbReference>
<dbReference type="RefSeq" id="WP_163053796.1">
    <property type="nucleotide sequence ID" value="NZ_JAAGLI010000179.1"/>
</dbReference>
<protein>
    <recommendedName>
        <fullName evidence="4">HAF repeat-containing protein</fullName>
    </recommendedName>
</protein>
<name>A0A6L9QDF0_9ACTN</name>
<reference evidence="2 3" key="1">
    <citation type="submission" date="2020-01" db="EMBL/GenBank/DDBJ databases">
        <title>Insect and environment-associated Actinomycetes.</title>
        <authorList>
            <person name="Currrie C."/>
            <person name="Chevrette M."/>
            <person name="Carlson C."/>
            <person name="Stubbendieck R."/>
            <person name="Wendt-Pienkowski E."/>
        </authorList>
    </citation>
    <scope>NUCLEOTIDE SEQUENCE [LARGE SCALE GENOMIC DNA]</scope>
    <source>
        <strain evidence="2 3">SID10258</strain>
    </source>
</reference>
<dbReference type="EMBL" id="JAAGLI010000179">
    <property type="protein sequence ID" value="NEA22234.1"/>
    <property type="molecule type" value="Genomic_DNA"/>
</dbReference>
<evidence type="ECO:0008006" key="4">
    <source>
        <dbReference type="Google" id="ProtNLM"/>
    </source>
</evidence>
<feature type="chain" id="PRO_5038882966" description="HAF repeat-containing protein" evidence="1">
    <location>
        <begin position="29"/>
        <end position="363"/>
    </location>
</feature>